<evidence type="ECO:0000313" key="1">
    <source>
        <dbReference type="EMBL" id="QSQ27143.1"/>
    </source>
</evidence>
<sequence length="62" mass="6481">MASGARVLMDSAEPAYAPRGQDDAAWVRSVVAAVRPALDAGEGVLGWLYDARDTPHVMGSPV</sequence>
<reference evidence="1 2" key="1">
    <citation type="submission" date="2021-02" db="EMBL/GenBank/DDBJ databases">
        <title>De Novo genome assembly of isolated myxobacteria.</title>
        <authorList>
            <person name="Stevens D.C."/>
        </authorList>
    </citation>
    <scope>NUCLEOTIDE SEQUENCE [LARGE SCALE GENOMIC DNA]</scope>
    <source>
        <strain evidence="2">SCPEA02</strain>
    </source>
</reference>
<accession>A0ABX7P9F8</accession>
<evidence type="ECO:0000313" key="2">
    <source>
        <dbReference type="Proteomes" id="UP000662747"/>
    </source>
</evidence>
<keyword evidence="2" id="KW-1185">Reference proteome</keyword>
<protein>
    <submittedName>
        <fullName evidence="1">Uncharacterized protein</fullName>
    </submittedName>
</protein>
<proteinExistence type="predicted"/>
<dbReference type="Proteomes" id="UP000662747">
    <property type="component" value="Chromosome"/>
</dbReference>
<dbReference type="EMBL" id="CP071090">
    <property type="protein sequence ID" value="QSQ27143.1"/>
    <property type="molecule type" value="Genomic_DNA"/>
</dbReference>
<dbReference type="RefSeq" id="WP_206728670.1">
    <property type="nucleotide sequence ID" value="NZ_CP071090.1"/>
</dbReference>
<gene>
    <name evidence="1" type="ORF">JY651_20495</name>
</gene>
<name>A0ABX7P9F8_9BACT</name>
<organism evidence="1 2">
    <name type="scientific">Pyxidicoccus parkwayensis</name>
    <dbReference type="NCBI Taxonomy" id="2813578"/>
    <lineage>
        <taxon>Bacteria</taxon>
        <taxon>Pseudomonadati</taxon>
        <taxon>Myxococcota</taxon>
        <taxon>Myxococcia</taxon>
        <taxon>Myxococcales</taxon>
        <taxon>Cystobacterineae</taxon>
        <taxon>Myxococcaceae</taxon>
        <taxon>Pyxidicoccus</taxon>
    </lineage>
</organism>